<sequence length="190" mass="22849">MLFIDLDRPLQRGFLADLRGIVRKLLQDMDYVIVEENVSFITDAFIQRVFVYIDQTRFFQKWIDVHVSAGDLKELLQQIELSMRKRKSTLRQRNYFVSLLRDLNLREDIPTDFLCMRKRLFELEGMKKQQKNAHPLSPVSIQQITLLKRAWKETMGRKLEISEDMKQSEVDELFSRINRKRCKIQRQPQE</sequence>
<gene>
    <name evidence="1" type="ORF">FC701_22810</name>
</gene>
<proteinExistence type="predicted"/>
<dbReference type="EMBL" id="SZOD01000615">
    <property type="protein sequence ID" value="TKI82068.1"/>
    <property type="molecule type" value="Genomic_DNA"/>
</dbReference>
<evidence type="ECO:0000313" key="2">
    <source>
        <dbReference type="Proteomes" id="UP000305524"/>
    </source>
</evidence>
<comment type="caution">
    <text evidence="1">The sequence shown here is derived from an EMBL/GenBank/DDBJ whole genome shotgun (WGS) entry which is preliminary data.</text>
</comment>
<accession>A0A4U3A3X4</accession>
<protein>
    <submittedName>
        <fullName evidence="1">Uncharacterized protein</fullName>
    </submittedName>
</protein>
<name>A0A4U3A3X4_BACMY</name>
<dbReference type="Proteomes" id="UP000305524">
    <property type="component" value="Unassembled WGS sequence"/>
</dbReference>
<dbReference type="RefSeq" id="WP_137058662.1">
    <property type="nucleotide sequence ID" value="NZ_SZOD01000615.1"/>
</dbReference>
<reference evidence="1 2" key="1">
    <citation type="journal article" date="2019" name="Environ. Microbiol.">
        <title>An active ?-lactamase is a part of an orchestrated cell wall stress resistance network of Bacillus subtilis and related rhizosphere species.</title>
        <authorList>
            <person name="Bucher T."/>
            <person name="Keren-Paz A."/>
            <person name="Hausser J."/>
            <person name="Olender T."/>
            <person name="Cytryn E."/>
            <person name="Kolodkin-Gal I."/>
        </authorList>
    </citation>
    <scope>NUCLEOTIDE SEQUENCE [LARGE SCALE GENOMIC DNA]</scope>
    <source>
        <strain evidence="1 2">I186</strain>
    </source>
</reference>
<organism evidence="1 2">
    <name type="scientific">Bacillus mycoides</name>
    <dbReference type="NCBI Taxonomy" id="1405"/>
    <lineage>
        <taxon>Bacteria</taxon>
        <taxon>Bacillati</taxon>
        <taxon>Bacillota</taxon>
        <taxon>Bacilli</taxon>
        <taxon>Bacillales</taxon>
        <taxon>Bacillaceae</taxon>
        <taxon>Bacillus</taxon>
        <taxon>Bacillus cereus group</taxon>
    </lineage>
</organism>
<dbReference type="AlphaFoldDB" id="A0A4U3A3X4"/>
<evidence type="ECO:0000313" key="1">
    <source>
        <dbReference type="EMBL" id="TKI82068.1"/>
    </source>
</evidence>